<evidence type="ECO:0000259" key="1">
    <source>
        <dbReference type="Pfam" id="PF07727"/>
    </source>
</evidence>
<reference evidence="3" key="1">
    <citation type="journal article" date="2014" name="Science">
        <title>Ancient hybridizations among the ancestral genomes of bread wheat.</title>
        <authorList>
            <consortium name="International Wheat Genome Sequencing Consortium,"/>
            <person name="Marcussen T."/>
            <person name="Sandve S.R."/>
            <person name="Heier L."/>
            <person name="Spannagl M."/>
            <person name="Pfeifer M."/>
            <person name="Jakobsen K.S."/>
            <person name="Wulff B.B."/>
            <person name="Steuernagel B."/>
            <person name="Mayer K.F."/>
            <person name="Olsen O.A."/>
        </authorList>
    </citation>
    <scope>NUCLEOTIDE SEQUENCE [LARGE SCALE GENOMIC DNA]</scope>
    <source>
        <strain evidence="3">cv. AL8/78</strain>
    </source>
</reference>
<keyword evidence="3" id="KW-1185">Reference proteome</keyword>
<dbReference type="InterPro" id="IPR013103">
    <property type="entry name" value="RVT_2"/>
</dbReference>
<reference evidence="3" key="2">
    <citation type="journal article" date="2017" name="Nat. Plants">
        <title>The Aegilops tauschii genome reveals multiple impacts of transposons.</title>
        <authorList>
            <person name="Zhao G."/>
            <person name="Zou C."/>
            <person name="Li K."/>
            <person name="Wang K."/>
            <person name="Li T."/>
            <person name="Gao L."/>
            <person name="Zhang X."/>
            <person name="Wang H."/>
            <person name="Yang Z."/>
            <person name="Liu X."/>
            <person name="Jiang W."/>
            <person name="Mao L."/>
            <person name="Kong X."/>
            <person name="Jiao Y."/>
            <person name="Jia J."/>
        </authorList>
    </citation>
    <scope>NUCLEOTIDE SEQUENCE [LARGE SCALE GENOMIC DNA]</scope>
    <source>
        <strain evidence="3">cv. AL8/78</strain>
    </source>
</reference>
<evidence type="ECO:0000313" key="2">
    <source>
        <dbReference type="EnsemblPlants" id="AET4Gv20272000.1"/>
    </source>
</evidence>
<dbReference type="EnsemblPlants" id="AET4Gv20272000.1">
    <property type="protein sequence ID" value="AET4Gv20272000.1"/>
    <property type="gene ID" value="AET4Gv20272000"/>
</dbReference>
<dbReference type="PANTHER" id="PTHR11439:SF461">
    <property type="entry name" value="OS10G0432200 PROTEIN"/>
    <property type="match status" value="1"/>
</dbReference>
<accession>A0A453HRG3</accession>
<reference evidence="2" key="3">
    <citation type="journal article" date="2017" name="Nature">
        <title>Genome sequence of the progenitor of the wheat D genome Aegilops tauschii.</title>
        <authorList>
            <person name="Luo M.C."/>
            <person name="Gu Y.Q."/>
            <person name="Puiu D."/>
            <person name="Wang H."/>
            <person name="Twardziok S.O."/>
            <person name="Deal K.R."/>
            <person name="Huo N."/>
            <person name="Zhu T."/>
            <person name="Wang L."/>
            <person name="Wang Y."/>
            <person name="McGuire P.E."/>
            <person name="Liu S."/>
            <person name="Long H."/>
            <person name="Ramasamy R.K."/>
            <person name="Rodriguez J.C."/>
            <person name="Van S.L."/>
            <person name="Yuan L."/>
            <person name="Wang Z."/>
            <person name="Xia Z."/>
            <person name="Xiao L."/>
            <person name="Anderson O.D."/>
            <person name="Ouyang S."/>
            <person name="Liang Y."/>
            <person name="Zimin A.V."/>
            <person name="Pertea G."/>
            <person name="Qi P."/>
            <person name="Bennetzen J.L."/>
            <person name="Dai X."/>
            <person name="Dawson M.W."/>
            <person name="Muller H.G."/>
            <person name="Kugler K."/>
            <person name="Rivarola-Duarte L."/>
            <person name="Spannagl M."/>
            <person name="Mayer K.F.X."/>
            <person name="Lu F.H."/>
            <person name="Bevan M.W."/>
            <person name="Leroy P."/>
            <person name="Li P."/>
            <person name="You F.M."/>
            <person name="Sun Q."/>
            <person name="Liu Z."/>
            <person name="Lyons E."/>
            <person name="Wicker T."/>
            <person name="Salzberg S.L."/>
            <person name="Devos K.M."/>
            <person name="Dvorak J."/>
        </authorList>
    </citation>
    <scope>NUCLEOTIDE SEQUENCE [LARGE SCALE GENOMIC DNA]</scope>
    <source>
        <strain evidence="2">cv. AL8/78</strain>
    </source>
</reference>
<dbReference type="CDD" id="cd09272">
    <property type="entry name" value="RNase_HI_RT_Ty1"/>
    <property type="match status" value="1"/>
</dbReference>
<dbReference type="Pfam" id="PF07727">
    <property type="entry name" value="RVT_2"/>
    <property type="match status" value="1"/>
</dbReference>
<name>A0A453HRG3_AEGTS</name>
<reference evidence="2" key="4">
    <citation type="submission" date="2019-03" db="UniProtKB">
        <authorList>
            <consortium name="EnsemblPlants"/>
        </authorList>
    </citation>
    <scope>IDENTIFICATION</scope>
</reference>
<sequence>SASAHDPALFIHLSPHGRTLLLLYVDDMIITGDDPEYIAFVKARLSEQFLMSDLGPLRYFLGIEVSSTSDGFFISQEKYIQDLLARAALTDERIVETPMELNVHLRATDGVPLPDPTRYRHLVGSLVYLAVTRPDISYPVHILSQFVSAPTSVHYSHLLRVLRYLRGTISHRLFFPSSSSLQLQAYSDATWASDPSDRRSLSAYCVFLGGSLIAWKTKKQIAVSRSSAEAELRAMALLTAEVTWLRWLLQDFGVSVTTPTLLLSDSTGAISIARDPVKHELTKHIGVDAFYVRATVQDQVIALQYVPSELQLADFLTKAQTRAQHGFYLSKLSVVPPP</sequence>
<dbReference type="Gramene" id="AET4Gv20272000.1">
    <property type="protein sequence ID" value="AET4Gv20272000.1"/>
    <property type="gene ID" value="AET4Gv20272000"/>
</dbReference>
<dbReference type="AlphaFoldDB" id="A0A453HRG3"/>
<reference evidence="2" key="5">
    <citation type="journal article" date="2021" name="G3 (Bethesda)">
        <title>Aegilops tauschii genome assembly Aet v5.0 features greater sequence contiguity and improved annotation.</title>
        <authorList>
            <person name="Wang L."/>
            <person name="Zhu T."/>
            <person name="Rodriguez J.C."/>
            <person name="Deal K.R."/>
            <person name="Dubcovsky J."/>
            <person name="McGuire P.E."/>
            <person name="Lux T."/>
            <person name="Spannagl M."/>
            <person name="Mayer K.F.X."/>
            <person name="Baldrich P."/>
            <person name="Meyers B.C."/>
            <person name="Huo N."/>
            <person name="Gu Y.Q."/>
            <person name="Zhou H."/>
            <person name="Devos K.M."/>
            <person name="Bennetzen J.L."/>
            <person name="Unver T."/>
            <person name="Budak H."/>
            <person name="Gulick P.J."/>
            <person name="Galiba G."/>
            <person name="Kalapos B."/>
            <person name="Nelson D.R."/>
            <person name="Li P."/>
            <person name="You F.M."/>
            <person name="Luo M.C."/>
            <person name="Dvorak J."/>
        </authorList>
    </citation>
    <scope>NUCLEOTIDE SEQUENCE [LARGE SCALE GENOMIC DNA]</scope>
    <source>
        <strain evidence="2">cv. AL8/78</strain>
    </source>
</reference>
<organism evidence="2 3">
    <name type="scientific">Aegilops tauschii subsp. strangulata</name>
    <name type="common">Goatgrass</name>
    <dbReference type="NCBI Taxonomy" id="200361"/>
    <lineage>
        <taxon>Eukaryota</taxon>
        <taxon>Viridiplantae</taxon>
        <taxon>Streptophyta</taxon>
        <taxon>Embryophyta</taxon>
        <taxon>Tracheophyta</taxon>
        <taxon>Spermatophyta</taxon>
        <taxon>Magnoliopsida</taxon>
        <taxon>Liliopsida</taxon>
        <taxon>Poales</taxon>
        <taxon>Poaceae</taxon>
        <taxon>BOP clade</taxon>
        <taxon>Pooideae</taxon>
        <taxon>Triticodae</taxon>
        <taxon>Triticeae</taxon>
        <taxon>Triticinae</taxon>
        <taxon>Aegilops</taxon>
    </lineage>
</organism>
<protein>
    <recommendedName>
        <fullName evidence="1">Reverse transcriptase Ty1/copia-type domain-containing protein</fullName>
    </recommendedName>
</protein>
<proteinExistence type="predicted"/>
<evidence type="ECO:0000313" key="3">
    <source>
        <dbReference type="Proteomes" id="UP000015105"/>
    </source>
</evidence>
<dbReference type="PANTHER" id="PTHR11439">
    <property type="entry name" value="GAG-POL-RELATED RETROTRANSPOSON"/>
    <property type="match status" value="1"/>
</dbReference>
<dbReference type="STRING" id="200361.A0A453HRG3"/>
<dbReference type="SUPFAM" id="SSF56672">
    <property type="entry name" value="DNA/RNA polymerases"/>
    <property type="match status" value="1"/>
</dbReference>
<feature type="domain" description="Reverse transcriptase Ty1/copia-type" evidence="1">
    <location>
        <begin position="9"/>
        <end position="100"/>
    </location>
</feature>
<dbReference type="InterPro" id="IPR043502">
    <property type="entry name" value="DNA/RNA_pol_sf"/>
</dbReference>
<dbReference type="Proteomes" id="UP000015105">
    <property type="component" value="Chromosome 4D"/>
</dbReference>